<dbReference type="CDD" id="cd00761">
    <property type="entry name" value="Glyco_tranf_GTA_type"/>
    <property type="match status" value="1"/>
</dbReference>
<name>H2C0S9_9CREN</name>
<protein>
    <submittedName>
        <fullName evidence="4">Glycosyl transferase</fullName>
    </submittedName>
</protein>
<proteinExistence type="predicted"/>
<sequence>MDNYSTDDTYEILRKFRGYNTIIERFNGNKGEARNFALSISSGDYVLALDADQIYFNLTRLIDEYIDNYSNFGVKVGRSSFPILAPKDMLLSVGGWRRLQYAEDWDLWFRLADKCKYLYLPGREYIFGQHNRDHKRNAGKMNLISHYINKYRDIFITGLPVNLNNPGLMVLFALGVIKAIPSLSLKRHYSCLKYLRKEVPSHFQNLDWDLRFQYNLLLFQSERCSDQVFHKLLNDFEKAHSSSRQR</sequence>
<dbReference type="Proteomes" id="UP000003980">
    <property type="component" value="Unassembled WGS sequence"/>
</dbReference>
<dbReference type="AlphaFoldDB" id="H2C0S9"/>
<keyword evidence="5" id="KW-1185">Reference proteome</keyword>
<dbReference type="SUPFAM" id="SSF53448">
    <property type="entry name" value="Nucleotide-diphospho-sugar transferases"/>
    <property type="match status" value="1"/>
</dbReference>
<dbReference type="eggNOG" id="arCOG01381">
    <property type="taxonomic scope" value="Archaea"/>
</dbReference>
<gene>
    <name evidence="4" type="ORF">MetMK1DRAFT_00001500</name>
</gene>
<evidence type="ECO:0000313" key="4">
    <source>
        <dbReference type="EMBL" id="EHP71192.1"/>
    </source>
</evidence>
<dbReference type="Gene3D" id="3.90.550.10">
    <property type="entry name" value="Spore Coat Polysaccharide Biosynthesis Protein SpsA, Chain A"/>
    <property type="match status" value="1"/>
</dbReference>
<feature type="domain" description="Glycosyltransferase 2-like" evidence="3">
    <location>
        <begin position="2"/>
        <end position="71"/>
    </location>
</feature>
<dbReference type="EMBL" id="JH597758">
    <property type="protein sequence ID" value="EHP71192.1"/>
    <property type="molecule type" value="Genomic_DNA"/>
</dbReference>
<dbReference type="InterPro" id="IPR001173">
    <property type="entry name" value="Glyco_trans_2-like"/>
</dbReference>
<dbReference type="GO" id="GO:0016757">
    <property type="term" value="F:glycosyltransferase activity"/>
    <property type="evidence" value="ECO:0007669"/>
    <property type="project" value="UniProtKB-KW"/>
</dbReference>
<reference evidence="4 5" key="1">
    <citation type="submission" date="2012-01" db="EMBL/GenBank/DDBJ databases">
        <title>Improved High-Quality Draft sequence of Metallosphaera yellowstonensis MK1.</title>
        <authorList>
            <consortium name="US DOE Joint Genome Institute"/>
            <person name="Lucas S."/>
            <person name="Han J."/>
            <person name="Cheng J.-F."/>
            <person name="Goodwin L."/>
            <person name="Pitluck S."/>
            <person name="Peters L."/>
            <person name="Teshima H."/>
            <person name="Detter J.C."/>
            <person name="Han C."/>
            <person name="Tapia R."/>
            <person name="Land M."/>
            <person name="Hauser L."/>
            <person name="Kyrpides N."/>
            <person name="Kozubal M."/>
            <person name="Macur R.E."/>
            <person name="Jay Z."/>
            <person name="Inskeep W."/>
            <person name="Woyke T."/>
        </authorList>
    </citation>
    <scope>NUCLEOTIDE SEQUENCE [LARGE SCALE GENOMIC DNA]</scope>
    <source>
        <strain evidence="4 5">MK1</strain>
    </source>
</reference>
<dbReference type="HOGENOM" id="CLU_968438_0_0_2"/>
<accession>H2C0S9</accession>
<keyword evidence="2 4" id="KW-0808">Transferase</keyword>
<dbReference type="STRING" id="671065.MetMK1DRAFT_00001500"/>
<keyword evidence="1" id="KW-0328">Glycosyltransferase</keyword>
<dbReference type="PANTHER" id="PTHR43630">
    <property type="entry name" value="POLY-BETA-1,6-N-ACETYL-D-GLUCOSAMINE SYNTHASE"/>
    <property type="match status" value="1"/>
</dbReference>
<dbReference type="Pfam" id="PF00535">
    <property type="entry name" value="Glycos_transf_2"/>
    <property type="match status" value="1"/>
</dbReference>
<evidence type="ECO:0000256" key="1">
    <source>
        <dbReference type="ARBA" id="ARBA00022676"/>
    </source>
</evidence>
<dbReference type="OrthoDB" id="46222at2157"/>
<evidence type="ECO:0000313" key="5">
    <source>
        <dbReference type="Proteomes" id="UP000003980"/>
    </source>
</evidence>
<organism evidence="4 5">
    <name type="scientific">Metallosphaera yellowstonensis MK1</name>
    <dbReference type="NCBI Taxonomy" id="671065"/>
    <lineage>
        <taxon>Archaea</taxon>
        <taxon>Thermoproteota</taxon>
        <taxon>Thermoprotei</taxon>
        <taxon>Sulfolobales</taxon>
        <taxon>Sulfolobaceae</taxon>
        <taxon>Metallosphaera</taxon>
    </lineage>
</organism>
<dbReference type="PANTHER" id="PTHR43630:SF1">
    <property type="entry name" value="POLY-BETA-1,6-N-ACETYL-D-GLUCOSAMINE SYNTHASE"/>
    <property type="match status" value="1"/>
</dbReference>
<evidence type="ECO:0000256" key="2">
    <source>
        <dbReference type="ARBA" id="ARBA00022679"/>
    </source>
</evidence>
<dbReference type="InterPro" id="IPR029044">
    <property type="entry name" value="Nucleotide-diphossugar_trans"/>
</dbReference>
<evidence type="ECO:0000259" key="3">
    <source>
        <dbReference type="Pfam" id="PF00535"/>
    </source>
</evidence>